<name>A0AAP0JF05_9MAGN</name>
<evidence type="ECO:0000256" key="1">
    <source>
        <dbReference type="SAM" id="Phobius"/>
    </source>
</evidence>
<keyword evidence="1" id="KW-0472">Membrane</keyword>
<evidence type="ECO:0000313" key="3">
    <source>
        <dbReference type="Proteomes" id="UP001419268"/>
    </source>
</evidence>
<feature type="transmembrane region" description="Helical" evidence="1">
    <location>
        <begin position="40"/>
        <end position="61"/>
    </location>
</feature>
<reference evidence="2 3" key="1">
    <citation type="submission" date="2024-01" db="EMBL/GenBank/DDBJ databases">
        <title>Genome assemblies of Stephania.</title>
        <authorList>
            <person name="Yang L."/>
        </authorList>
    </citation>
    <scope>NUCLEOTIDE SEQUENCE [LARGE SCALE GENOMIC DNA]</scope>
    <source>
        <strain evidence="2">JXDWG</strain>
        <tissue evidence="2">Leaf</tissue>
    </source>
</reference>
<sequence length="185" mass="20881">MDIRMAVHSHATAPVKVNNRTYKILSQTRLRGKQTNSQKIIELTLTQWIFLSFVIAMISLLCNDDGGVLRRGRNVEALPCERLTRMTLNVVDTNNPMSGSVNHSLKDAPSCFSGQCTAFLTVSKLEPSTSRQRSSYPIISSYILLRTILHPSTSQVEAQRLYTDIHNFIGNDIDNGLNMWQPIRF</sequence>
<dbReference type="EMBL" id="JBBNAG010000005">
    <property type="protein sequence ID" value="KAK9132612.1"/>
    <property type="molecule type" value="Genomic_DNA"/>
</dbReference>
<accession>A0AAP0JF05</accession>
<dbReference type="Proteomes" id="UP001419268">
    <property type="component" value="Unassembled WGS sequence"/>
</dbReference>
<evidence type="ECO:0000313" key="2">
    <source>
        <dbReference type="EMBL" id="KAK9132612.1"/>
    </source>
</evidence>
<organism evidence="2 3">
    <name type="scientific">Stephania cephalantha</name>
    <dbReference type="NCBI Taxonomy" id="152367"/>
    <lineage>
        <taxon>Eukaryota</taxon>
        <taxon>Viridiplantae</taxon>
        <taxon>Streptophyta</taxon>
        <taxon>Embryophyta</taxon>
        <taxon>Tracheophyta</taxon>
        <taxon>Spermatophyta</taxon>
        <taxon>Magnoliopsida</taxon>
        <taxon>Ranunculales</taxon>
        <taxon>Menispermaceae</taxon>
        <taxon>Menispermoideae</taxon>
        <taxon>Cissampelideae</taxon>
        <taxon>Stephania</taxon>
    </lineage>
</organism>
<keyword evidence="1" id="KW-0812">Transmembrane</keyword>
<dbReference type="AlphaFoldDB" id="A0AAP0JF05"/>
<gene>
    <name evidence="2" type="ORF">Scep_012140</name>
</gene>
<keyword evidence="3" id="KW-1185">Reference proteome</keyword>
<proteinExistence type="predicted"/>
<comment type="caution">
    <text evidence="2">The sequence shown here is derived from an EMBL/GenBank/DDBJ whole genome shotgun (WGS) entry which is preliminary data.</text>
</comment>
<keyword evidence="1" id="KW-1133">Transmembrane helix</keyword>
<protein>
    <submittedName>
        <fullName evidence="2">Uncharacterized protein</fullName>
    </submittedName>
</protein>